<dbReference type="RefSeq" id="WP_337716733.1">
    <property type="nucleotide sequence ID" value="NZ_JBBEGL010000006.1"/>
</dbReference>
<accession>A0ABU8NA63</accession>
<organism evidence="2 3">
    <name type="scientific">Actinomycetospora aeridis</name>
    <dbReference type="NCBI Taxonomy" id="3129231"/>
    <lineage>
        <taxon>Bacteria</taxon>
        <taxon>Bacillati</taxon>
        <taxon>Actinomycetota</taxon>
        <taxon>Actinomycetes</taxon>
        <taxon>Pseudonocardiales</taxon>
        <taxon>Pseudonocardiaceae</taxon>
        <taxon>Actinomycetospora</taxon>
    </lineage>
</organism>
<feature type="compositionally biased region" description="Basic and acidic residues" evidence="1">
    <location>
        <begin position="36"/>
        <end position="55"/>
    </location>
</feature>
<feature type="compositionally biased region" description="Polar residues" evidence="1">
    <location>
        <begin position="19"/>
        <end position="31"/>
    </location>
</feature>
<evidence type="ECO:0000313" key="3">
    <source>
        <dbReference type="Proteomes" id="UP001370100"/>
    </source>
</evidence>
<evidence type="ECO:0008006" key="4">
    <source>
        <dbReference type="Google" id="ProtNLM"/>
    </source>
</evidence>
<gene>
    <name evidence="2" type="ORF">WCD41_22800</name>
</gene>
<evidence type="ECO:0000313" key="2">
    <source>
        <dbReference type="EMBL" id="MEJ2889307.1"/>
    </source>
</evidence>
<keyword evidence="3" id="KW-1185">Reference proteome</keyword>
<dbReference type="Proteomes" id="UP001370100">
    <property type="component" value="Unassembled WGS sequence"/>
</dbReference>
<evidence type="ECO:0000256" key="1">
    <source>
        <dbReference type="SAM" id="MobiDB-lite"/>
    </source>
</evidence>
<reference evidence="2 3" key="1">
    <citation type="submission" date="2024-03" db="EMBL/GenBank/DDBJ databases">
        <title>Actinomycetospora sp. OC33-EN06, a novel actinomycete isolated from wild orchid (Aerides multiflora).</title>
        <authorList>
            <person name="Suriyachadkun C."/>
        </authorList>
    </citation>
    <scope>NUCLEOTIDE SEQUENCE [LARGE SCALE GENOMIC DNA]</scope>
    <source>
        <strain evidence="2 3">OC33-EN06</strain>
    </source>
</reference>
<name>A0ABU8NA63_9PSEU</name>
<feature type="region of interest" description="Disordered" evidence="1">
    <location>
        <begin position="1"/>
        <end position="55"/>
    </location>
</feature>
<dbReference type="EMBL" id="JBBEGL010000006">
    <property type="protein sequence ID" value="MEJ2889307.1"/>
    <property type="molecule type" value="Genomic_DNA"/>
</dbReference>
<proteinExistence type="predicted"/>
<sequence>MTTDQSDVEVRFRDAETSPEVSTAAQDSVTAMVSVEEERRRAEAERDAAWEEATRSTIEEPASDGINVPDPVAPPEIGELGGPAVEVPLMADVIVPRGTGWSNFISANPPFDYDWKWHAGGAPRTLTTTRSSGYAGADCRSGSGAGGGDGPSIGHAGFGIVRTAPFRFFMSAGAVISARWHYSVAANGIGSSATAEGGYTLYVFEDGRVVASTSVKLFRKRVSFQERDTVSTGYQTITTSRVAFTMLPGRLYGFNLGIWASAERSSGVGAAAAQGLVEGNVSTMTMVGPSM</sequence>
<comment type="caution">
    <text evidence="2">The sequence shown here is derived from an EMBL/GenBank/DDBJ whole genome shotgun (WGS) entry which is preliminary data.</text>
</comment>
<protein>
    <recommendedName>
        <fullName evidence="4">Minor tail protein</fullName>
    </recommendedName>
</protein>